<evidence type="ECO:0000313" key="2">
    <source>
        <dbReference type="Proteomes" id="UP000247591"/>
    </source>
</evidence>
<dbReference type="EMBL" id="QJSP01000006">
    <property type="protein sequence ID" value="PYE17617.1"/>
    <property type="molecule type" value="Genomic_DNA"/>
</dbReference>
<reference evidence="1 2" key="1">
    <citation type="submission" date="2018-06" db="EMBL/GenBank/DDBJ databases">
        <title>Genomic Encyclopedia of Type Strains, Phase IV (KMG-IV): sequencing the most valuable type-strain genomes for metagenomic binning, comparative biology and taxonomic classification.</title>
        <authorList>
            <person name="Goeker M."/>
        </authorList>
    </citation>
    <scope>NUCLEOTIDE SEQUENCE [LARGE SCALE GENOMIC DNA]</scope>
    <source>
        <strain evidence="1 2">DSM 45521</strain>
    </source>
</reference>
<sequence length="123" mass="13882">MHAFRSAVESNKVDDIASLLDEKVTFNSPVAFKSFDGRETVAFVLQTAFETFEDFEYVRELDSPLDGYTGLVFKAKVDGLDIEGCDFIHETPDRLIDEFTVMLRPMKATQAFAEKMGAKLTQK</sequence>
<accession>A0A318RR06</accession>
<organism evidence="1 2">
    <name type="scientific">Williamsia limnetica</name>
    <dbReference type="NCBI Taxonomy" id="882452"/>
    <lineage>
        <taxon>Bacteria</taxon>
        <taxon>Bacillati</taxon>
        <taxon>Actinomycetota</taxon>
        <taxon>Actinomycetes</taxon>
        <taxon>Mycobacteriales</taxon>
        <taxon>Nocardiaceae</taxon>
        <taxon>Williamsia</taxon>
    </lineage>
</organism>
<dbReference type="Proteomes" id="UP000247591">
    <property type="component" value="Unassembled WGS sequence"/>
</dbReference>
<dbReference type="InterPro" id="IPR032710">
    <property type="entry name" value="NTF2-like_dom_sf"/>
</dbReference>
<dbReference type="SUPFAM" id="SSF54427">
    <property type="entry name" value="NTF2-like"/>
    <property type="match status" value="1"/>
</dbReference>
<name>A0A318RR06_WILLI</name>
<evidence type="ECO:0000313" key="1">
    <source>
        <dbReference type="EMBL" id="PYE17617.1"/>
    </source>
</evidence>
<keyword evidence="2" id="KW-1185">Reference proteome</keyword>
<proteinExistence type="predicted"/>
<comment type="caution">
    <text evidence="1">The sequence shown here is derived from an EMBL/GenBank/DDBJ whole genome shotgun (WGS) entry which is preliminary data.</text>
</comment>
<dbReference type="RefSeq" id="WP_110469829.1">
    <property type="nucleotide sequence ID" value="NZ_QJSP01000006.1"/>
</dbReference>
<dbReference type="AlphaFoldDB" id="A0A318RR06"/>
<dbReference type="Gene3D" id="3.10.450.50">
    <property type="match status" value="1"/>
</dbReference>
<gene>
    <name evidence="1" type="ORF">DFR67_106321</name>
</gene>
<evidence type="ECO:0008006" key="3">
    <source>
        <dbReference type="Google" id="ProtNLM"/>
    </source>
</evidence>
<dbReference type="OrthoDB" id="1163083at2"/>
<protein>
    <recommendedName>
        <fullName evidence="3">SnoaL-like protein</fullName>
    </recommendedName>
</protein>